<dbReference type="InterPro" id="IPR050177">
    <property type="entry name" value="Lipid_A_modif_metabolic_enz"/>
</dbReference>
<dbReference type="Gene3D" id="3.40.50.720">
    <property type="entry name" value="NAD(P)-binding Rossmann-like Domain"/>
    <property type="match status" value="1"/>
</dbReference>
<feature type="domain" description="NAD-dependent epimerase/dehydratase" evidence="2">
    <location>
        <begin position="33"/>
        <end position="268"/>
    </location>
</feature>
<dbReference type="InterPro" id="IPR001509">
    <property type="entry name" value="Epimerase_deHydtase"/>
</dbReference>
<gene>
    <name evidence="3" type="ORF">EVA_18076</name>
</gene>
<dbReference type="Pfam" id="PF01370">
    <property type="entry name" value="Epimerase"/>
    <property type="match status" value="1"/>
</dbReference>
<protein>
    <submittedName>
        <fullName evidence="3">NAD dependent epimerase/reductase-like protein</fullName>
    </submittedName>
</protein>
<proteinExistence type="predicted"/>
<comment type="caution">
    <text evidence="3">The sequence shown here is derived from an EMBL/GenBank/DDBJ whole genome shotgun (WGS) entry which is preliminary data.</text>
</comment>
<evidence type="ECO:0000256" key="1">
    <source>
        <dbReference type="SAM" id="MobiDB-lite"/>
    </source>
</evidence>
<dbReference type="AlphaFoldDB" id="J9G2L7"/>
<dbReference type="SUPFAM" id="SSF51735">
    <property type="entry name" value="NAD(P)-binding Rossmann-fold domains"/>
    <property type="match status" value="1"/>
</dbReference>
<feature type="compositionally biased region" description="Polar residues" evidence="1">
    <location>
        <begin position="1"/>
        <end position="22"/>
    </location>
</feature>
<dbReference type="InterPro" id="IPR036291">
    <property type="entry name" value="NAD(P)-bd_dom_sf"/>
</dbReference>
<dbReference type="PANTHER" id="PTHR43245:SF58">
    <property type="entry name" value="BLL5923 PROTEIN"/>
    <property type="match status" value="1"/>
</dbReference>
<dbReference type="PANTHER" id="PTHR43245">
    <property type="entry name" value="BIFUNCTIONAL POLYMYXIN RESISTANCE PROTEIN ARNA"/>
    <property type="match status" value="1"/>
</dbReference>
<accession>J9G2L7</accession>
<organism evidence="3">
    <name type="scientific">gut metagenome</name>
    <dbReference type="NCBI Taxonomy" id="749906"/>
    <lineage>
        <taxon>unclassified sequences</taxon>
        <taxon>metagenomes</taxon>
        <taxon>organismal metagenomes</taxon>
    </lineage>
</organism>
<evidence type="ECO:0000313" key="3">
    <source>
        <dbReference type="EMBL" id="EJW93819.1"/>
    </source>
</evidence>
<name>J9G2L7_9ZZZZ</name>
<sequence length="373" mass="42702">MNTSHLSPNRQTSHPTTPSSVLPQRPDWRGCRILITGASGFIGSFLVERALQEGMEVWAAVRKSSSRAYLQDHRIHFIELDFSSDDRMLQQLEAHRESHGPWTYVVHAAGATKCRDEKDFAKINTEGTLRFARLLKSSATLLGRFVFISSLSVMGAIREKKAAEPTPGWRYAPIRNGDQPLPNTAYGRSKLEAEKGLAYIKGLDYVVLRPTGVYGPREKDYFMMAQSIVQHIDFAVGYRQQEITFIYVKDLVEAAFLALYRGGTGQTYFLTDGDIYHSRTFSDLLQQELKVKRVFHIKAPLWILRVVCALGNMMGRMTGKAITLNNDKYHILRQRNWQCDLEPARRELGYHPQYPLERGVKEAVAWYKKEKWL</sequence>
<feature type="region of interest" description="Disordered" evidence="1">
    <location>
        <begin position="1"/>
        <end position="24"/>
    </location>
</feature>
<dbReference type="EMBL" id="AMCI01006745">
    <property type="protein sequence ID" value="EJW93819.1"/>
    <property type="molecule type" value="Genomic_DNA"/>
</dbReference>
<evidence type="ECO:0000259" key="2">
    <source>
        <dbReference type="Pfam" id="PF01370"/>
    </source>
</evidence>
<reference evidence="3" key="1">
    <citation type="journal article" date="2012" name="PLoS ONE">
        <title>Gene sets for utilization of primary and secondary nutrition supplies in the distal gut of endangered iberian lynx.</title>
        <authorList>
            <person name="Alcaide M."/>
            <person name="Messina E."/>
            <person name="Richter M."/>
            <person name="Bargiela R."/>
            <person name="Peplies J."/>
            <person name="Huws S.A."/>
            <person name="Newbold C.J."/>
            <person name="Golyshin P.N."/>
            <person name="Simon M.A."/>
            <person name="Lopez G."/>
            <person name="Yakimov M.M."/>
            <person name="Ferrer M."/>
        </authorList>
    </citation>
    <scope>NUCLEOTIDE SEQUENCE</scope>
</reference>